<dbReference type="RefSeq" id="WP_200612041.1">
    <property type="nucleotide sequence ID" value="NZ_JAEHHL010000010.1"/>
</dbReference>
<dbReference type="InterPro" id="IPR052702">
    <property type="entry name" value="MscS-like_channel"/>
</dbReference>
<keyword evidence="5 7" id="KW-1133">Transmembrane helix</keyword>
<evidence type="ECO:0000313" key="12">
    <source>
        <dbReference type="Proteomes" id="UP000655420"/>
    </source>
</evidence>
<dbReference type="SUPFAM" id="SSF82861">
    <property type="entry name" value="Mechanosensitive channel protein MscS (YggB), transmembrane region"/>
    <property type="match status" value="1"/>
</dbReference>
<dbReference type="InterPro" id="IPR049278">
    <property type="entry name" value="MS_channel_C"/>
</dbReference>
<evidence type="ECO:0000256" key="5">
    <source>
        <dbReference type="ARBA" id="ARBA00022989"/>
    </source>
</evidence>
<reference evidence="11" key="1">
    <citation type="submission" date="2020-12" db="EMBL/GenBank/DDBJ databases">
        <title>Bacterial taxonomy.</title>
        <authorList>
            <person name="Pan X."/>
        </authorList>
    </citation>
    <scope>NUCLEOTIDE SEQUENCE</scope>
    <source>
        <strain evidence="11">M0105</strain>
    </source>
</reference>
<feature type="transmembrane region" description="Helical" evidence="7">
    <location>
        <begin position="128"/>
        <end position="148"/>
    </location>
</feature>
<evidence type="ECO:0000256" key="6">
    <source>
        <dbReference type="ARBA" id="ARBA00023136"/>
    </source>
</evidence>
<keyword evidence="12" id="KW-1185">Reference proteome</keyword>
<dbReference type="Proteomes" id="UP000655420">
    <property type="component" value="Unassembled WGS sequence"/>
</dbReference>
<dbReference type="Pfam" id="PF21082">
    <property type="entry name" value="MS_channel_3rd"/>
    <property type="match status" value="1"/>
</dbReference>
<dbReference type="AlphaFoldDB" id="A0A8J7SFZ6"/>
<evidence type="ECO:0000256" key="4">
    <source>
        <dbReference type="ARBA" id="ARBA00022692"/>
    </source>
</evidence>
<comment type="caution">
    <text evidence="11">The sequence shown here is derived from an EMBL/GenBank/DDBJ whole genome shotgun (WGS) entry which is preliminary data.</text>
</comment>
<feature type="domain" description="Mechanosensitive ion channel transmembrane helices 2/3" evidence="10">
    <location>
        <begin position="241"/>
        <end position="282"/>
    </location>
</feature>
<comment type="similarity">
    <text evidence="2">Belongs to the MscS (TC 1.A.23) family.</text>
</comment>
<dbReference type="InterPro" id="IPR049142">
    <property type="entry name" value="MS_channel_1st"/>
</dbReference>
<sequence>MSLCIAGRRGSLARSAWPRGGRQALDIDTLIDTIYATVPRAQNALSEFAQPWRLYQIAILALAFLIAHVASRMIEPRLEARIRAMEAVPRQRMRFFVTVLRRLRPIIFIVLAWIAVFALRATTWPSRSYLVALVASLVLAWVLVGICGRLIRNRVLRAMITWSAWAFASLAILGQLDTAADMLDAAAISIGDLRISLLMVLKGAVTVALLFAGAGLLSNAAERRIRAVEDITPASKVLADKAIRLFLYGVALFIGLQSVGFDLTSLTVLSGAVGLGIGFGLQKVVSNLISGVILLLDKSIKPGDVISLGDTFGWISELGARYVAVVTRDGREYLIPNEDLITGQVVNWSHSSDLVRIDLKFGVAYSSDPHAVRRLAREAAATVRRVVGDPAPVCHITGFGDSSVDFILRFWIRDPIGGITNVRGDVFLALWDAFKAAGVEIPFPRRDVTILGGDRPAGTGAGAG</sequence>
<evidence type="ECO:0000256" key="7">
    <source>
        <dbReference type="SAM" id="Phobius"/>
    </source>
</evidence>
<dbReference type="InterPro" id="IPR023408">
    <property type="entry name" value="MscS_beta-dom_sf"/>
</dbReference>
<keyword evidence="4 7" id="KW-0812">Transmembrane</keyword>
<comment type="subcellular location">
    <subcellularLocation>
        <location evidence="1">Cell membrane</location>
        <topology evidence="1">Multi-pass membrane protein</topology>
    </subcellularLocation>
</comment>
<dbReference type="Gene3D" id="3.30.70.100">
    <property type="match status" value="1"/>
</dbReference>
<dbReference type="InterPro" id="IPR010920">
    <property type="entry name" value="LSM_dom_sf"/>
</dbReference>
<keyword evidence="6 7" id="KW-0472">Membrane</keyword>
<feature type="transmembrane region" description="Helical" evidence="7">
    <location>
        <begin position="272"/>
        <end position="296"/>
    </location>
</feature>
<dbReference type="GO" id="GO:0005886">
    <property type="term" value="C:plasma membrane"/>
    <property type="evidence" value="ECO:0007669"/>
    <property type="project" value="UniProtKB-SubCell"/>
</dbReference>
<name>A0A8J7SFZ6_9RHOB</name>
<proteinExistence type="inferred from homology"/>
<feature type="transmembrane region" description="Helical" evidence="7">
    <location>
        <begin position="54"/>
        <end position="74"/>
    </location>
</feature>
<dbReference type="InterPro" id="IPR011014">
    <property type="entry name" value="MscS_channel_TM-2"/>
</dbReference>
<feature type="domain" description="Mechanosensitive ion channel MscS C-terminal" evidence="9">
    <location>
        <begin position="358"/>
        <end position="441"/>
    </location>
</feature>
<feature type="transmembrane region" description="Helical" evidence="7">
    <location>
        <begin position="245"/>
        <end position="266"/>
    </location>
</feature>
<evidence type="ECO:0000259" key="8">
    <source>
        <dbReference type="Pfam" id="PF00924"/>
    </source>
</evidence>
<dbReference type="Gene3D" id="1.10.287.1260">
    <property type="match status" value="1"/>
</dbReference>
<dbReference type="SUPFAM" id="SSF50182">
    <property type="entry name" value="Sm-like ribonucleoproteins"/>
    <property type="match status" value="1"/>
</dbReference>
<accession>A0A8J7SFZ6</accession>
<dbReference type="Pfam" id="PF00924">
    <property type="entry name" value="MS_channel_2nd"/>
    <property type="match status" value="1"/>
</dbReference>
<dbReference type="InterPro" id="IPR006685">
    <property type="entry name" value="MscS_channel_2nd"/>
</dbReference>
<evidence type="ECO:0000256" key="2">
    <source>
        <dbReference type="ARBA" id="ARBA00008017"/>
    </source>
</evidence>
<feature type="transmembrane region" description="Helical" evidence="7">
    <location>
        <begin position="95"/>
        <end position="116"/>
    </location>
</feature>
<dbReference type="EMBL" id="JAEHHL010000010">
    <property type="protein sequence ID" value="MBK0400708.1"/>
    <property type="molecule type" value="Genomic_DNA"/>
</dbReference>
<evidence type="ECO:0000256" key="1">
    <source>
        <dbReference type="ARBA" id="ARBA00004651"/>
    </source>
</evidence>
<dbReference type="PANTHER" id="PTHR30347:SF1">
    <property type="entry name" value="MECHANOSENSITIVE CHANNEL MSCK"/>
    <property type="match status" value="1"/>
</dbReference>
<feature type="domain" description="Mechanosensitive ion channel MscS" evidence="8">
    <location>
        <begin position="284"/>
        <end position="350"/>
    </location>
</feature>
<feature type="transmembrane region" description="Helical" evidence="7">
    <location>
        <begin position="155"/>
        <end position="175"/>
    </location>
</feature>
<gene>
    <name evidence="11" type="ORF">H0I76_16030</name>
</gene>
<evidence type="ECO:0000313" key="11">
    <source>
        <dbReference type="EMBL" id="MBK0400708.1"/>
    </source>
</evidence>
<evidence type="ECO:0000259" key="9">
    <source>
        <dbReference type="Pfam" id="PF21082"/>
    </source>
</evidence>
<dbReference type="Pfam" id="PF21088">
    <property type="entry name" value="MS_channel_1st"/>
    <property type="match status" value="1"/>
</dbReference>
<dbReference type="SUPFAM" id="SSF82689">
    <property type="entry name" value="Mechanosensitive channel protein MscS (YggB), C-terminal domain"/>
    <property type="match status" value="1"/>
</dbReference>
<dbReference type="PANTHER" id="PTHR30347">
    <property type="entry name" value="POTASSIUM CHANNEL RELATED"/>
    <property type="match status" value="1"/>
</dbReference>
<dbReference type="Gene3D" id="2.30.30.60">
    <property type="match status" value="1"/>
</dbReference>
<organism evidence="11 12">
    <name type="scientific">Thermohalobaculum xanthum</name>
    <dbReference type="NCBI Taxonomy" id="2753746"/>
    <lineage>
        <taxon>Bacteria</taxon>
        <taxon>Pseudomonadati</taxon>
        <taxon>Pseudomonadota</taxon>
        <taxon>Alphaproteobacteria</taxon>
        <taxon>Rhodobacterales</taxon>
        <taxon>Paracoccaceae</taxon>
        <taxon>Thermohalobaculum</taxon>
    </lineage>
</organism>
<evidence type="ECO:0000259" key="10">
    <source>
        <dbReference type="Pfam" id="PF21088"/>
    </source>
</evidence>
<dbReference type="InterPro" id="IPR011066">
    <property type="entry name" value="MscS_channel_C_sf"/>
</dbReference>
<keyword evidence="3" id="KW-1003">Cell membrane</keyword>
<dbReference type="GO" id="GO:0008381">
    <property type="term" value="F:mechanosensitive monoatomic ion channel activity"/>
    <property type="evidence" value="ECO:0007669"/>
    <property type="project" value="UniProtKB-ARBA"/>
</dbReference>
<evidence type="ECO:0000256" key="3">
    <source>
        <dbReference type="ARBA" id="ARBA00022475"/>
    </source>
</evidence>
<protein>
    <submittedName>
        <fullName evidence="11">Mechanosensitive ion channel</fullName>
    </submittedName>
</protein>
<feature type="transmembrane region" description="Helical" evidence="7">
    <location>
        <begin position="195"/>
        <end position="217"/>
    </location>
</feature>